<proteinExistence type="predicted"/>
<name>A0ABP7E3P4_9ACTN</name>
<reference evidence="4" key="1">
    <citation type="journal article" date="2019" name="Int. J. Syst. Evol. Microbiol.">
        <title>The Global Catalogue of Microorganisms (GCM) 10K type strain sequencing project: providing services to taxonomists for standard genome sequencing and annotation.</title>
        <authorList>
            <consortium name="The Broad Institute Genomics Platform"/>
            <consortium name="The Broad Institute Genome Sequencing Center for Infectious Disease"/>
            <person name="Wu L."/>
            <person name="Ma J."/>
        </authorList>
    </citation>
    <scope>NUCLEOTIDE SEQUENCE [LARGE SCALE GENOMIC DNA]</scope>
    <source>
        <strain evidence="4">JCM 30846</strain>
    </source>
</reference>
<sequence>MMAGMSDRMNEDEWRAFLSEGTRTGKLATVGADGAPHVAPIWFLVDGDDLVFNTGKETVKGRNLLREGRAALCVDDERPPFAFVLVRGPVTVSEDPDELLSVATGVAGRYMGAEQARAFGERNAVPGELVVRLRLDKVTAYAAVAD</sequence>
<dbReference type="Gene3D" id="2.30.110.10">
    <property type="entry name" value="Electron Transport, Fmn-binding Protein, Chain A"/>
    <property type="match status" value="1"/>
</dbReference>
<evidence type="ECO:0000259" key="2">
    <source>
        <dbReference type="Pfam" id="PF01243"/>
    </source>
</evidence>
<dbReference type="InterPro" id="IPR019920">
    <property type="entry name" value="F420-binding_dom_put"/>
</dbReference>
<evidence type="ECO:0000256" key="1">
    <source>
        <dbReference type="ARBA" id="ARBA00023002"/>
    </source>
</evidence>
<keyword evidence="4" id="KW-1185">Reference proteome</keyword>
<dbReference type="InterPro" id="IPR012349">
    <property type="entry name" value="Split_barrel_FMN-bd"/>
</dbReference>
<organism evidence="3 4">
    <name type="scientific">Streptomyces tremellae</name>
    <dbReference type="NCBI Taxonomy" id="1124239"/>
    <lineage>
        <taxon>Bacteria</taxon>
        <taxon>Bacillati</taxon>
        <taxon>Actinomycetota</taxon>
        <taxon>Actinomycetes</taxon>
        <taxon>Kitasatosporales</taxon>
        <taxon>Streptomycetaceae</taxon>
        <taxon>Streptomyces</taxon>
    </lineage>
</organism>
<dbReference type="PANTHER" id="PTHR35176">
    <property type="entry name" value="HEME OXYGENASE HI_0854-RELATED"/>
    <property type="match status" value="1"/>
</dbReference>
<protein>
    <submittedName>
        <fullName evidence="3">PPOX class F420-dependent oxidoreductase</fullName>
    </submittedName>
</protein>
<evidence type="ECO:0000313" key="3">
    <source>
        <dbReference type="EMBL" id="GAA3713128.1"/>
    </source>
</evidence>
<evidence type="ECO:0000313" key="4">
    <source>
        <dbReference type="Proteomes" id="UP001499884"/>
    </source>
</evidence>
<dbReference type="NCBIfam" id="TIGR03618">
    <property type="entry name" value="Rv1155_F420"/>
    <property type="match status" value="1"/>
</dbReference>
<dbReference type="SUPFAM" id="SSF50475">
    <property type="entry name" value="FMN-binding split barrel"/>
    <property type="match status" value="1"/>
</dbReference>
<dbReference type="InterPro" id="IPR052019">
    <property type="entry name" value="F420H2_bilvrd_red/Heme_oxyg"/>
</dbReference>
<keyword evidence="1" id="KW-0560">Oxidoreductase</keyword>
<accession>A0ABP7E3P4</accession>
<dbReference type="EMBL" id="BAABEP010000003">
    <property type="protein sequence ID" value="GAA3713128.1"/>
    <property type="molecule type" value="Genomic_DNA"/>
</dbReference>
<dbReference type="PANTHER" id="PTHR35176:SF1">
    <property type="entry name" value="F420H(2)-DEPENDENT BILIVERDIN REDUCTASE"/>
    <property type="match status" value="1"/>
</dbReference>
<feature type="domain" description="Pyridoxamine 5'-phosphate oxidase N-terminal" evidence="2">
    <location>
        <begin position="12"/>
        <end position="138"/>
    </location>
</feature>
<gene>
    <name evidence="3" type="ORF">GCM10023082_08610</name>
</gene>
<comment type="caution">
    <text evidence="3">The sequence shown here is derived from an EMBL/GenBank/DDBJ whole genome shotgun (WGS) entry which is preliminary data.</text>
</comment>
<dbReference type="InterPro" id="IPR011576">
    <property type="entry name" value="Pyridox_Oxase_N"/>
</dbReference>
<dbReference type="Proteomes" id="UP001499884">
    <property type="component" value="Unassembled WGS sequence"/>
</dbReference>
<dbReference type="Pfam" id="PF01243">
    <property type="entry name" value="PNPOx_N"/>
    <property type="match status" value="1"/>
</dbReference>